<dbReference type="EMBL" id="BEWI01000032">
    <property type="protein sequence ID" value="GAY24404.1"/>
    <property type="molecule type" value="Genomic_DNA"/>
</dbReference>
<evidence type="ECO:0000313" key="3">
    <source>
        <dbReference type="Proteomes" id="UP000221538"/>
    </source>
</evidence>
<proteinExistence type="predicted"/>
<comment type="caution">
    <text evidence="2">The sequence shown here is derived from an EMBL/GenBank/DDBJ whole genome shotgun (WGS) entry which is preliminary data.</text>
</comment>
<dbReference type="InterPro" id="IPR057767">
    <property type="entry name" value="UGSC-like_dom"/>
</dbReference>
<feature type="domain" description="UGSC-like" evidence="1">
    <location>
        <begin position="4"/>
        <end position="171"/>
    </location>
</feature>
<dbReference type="Proteomes" id="UP000221538">
    <property type="component" value="Unassembled WGS sequence"/>
</dbReference>
<dbReference type="Pfam" id="PF24696">
    <property type="entry name" value="UGSC"/>
    <property type="match status" value="1"/>
</dbReference>
<protein>
    <recommendedName>
        <fullName evidence="1">UGSC-like domain-containing protein</fullName>
    </recommendedName>
</protein>
<reference evidence="2 3" key="2">
    <citation type="journal article" date="2013" name="Environ. Sci. Technol.">
        <title>The 4-tert-butylphenol-utilizing bacterium Sphingobium fuliginis OMI can degrade bisphenols via phenolic ring hydroxylation and meta-cleavage pathway.</title>
        <authorList>
            <person name="Ogata Y."/>
            <person name="Goda S."/>
            <person name="Toyama T."/>
            <person name="Sei K."/>
            <person name="Ike M."/>
        </authorList>
    </citation>
    <scope>NUCLEOTIDE SEQUENCE [LARGE SCALE GENOMIC DNA]</scope>
    <source>
        <strain evidence="2 3">OMI</strain>
    </source>
</reference>
<dbReference type="RefSeq" id="WP_099186866.1">
    <property type="nucleotide sequence ID" value="NZ_BEWI01000032.1"/>
</dbReference>
<gene>
    <name evidence="2" type="ORF">SFOMI_4984</name>
</gene>
<evidence type="ECO:0000259" key="1">
    <source>
        <dbReference type="Pfam" id="PF24696"/>
    </source>
</evidence>
<dbReference type="AlphaFoldDB" id="A0A292ZN53"/>
<reference evidence="2 3" key="1">
    <citation type="journal article" date="2013" name="Biodegradation">
        <title>Occurrence of 4-tert-butylphenol (4-t-BP) biodegradation in an aquatic sample caused by the presence of Spirodela polyrrhiza and isolation of a 4-t-BP-utilizing bacterium.</title>
        <authorList>
            <person name="Ogata Y."/>
            <person name="Toyama T."/>
            <person name="Yu N."/>
            <person name="Wang X."/>
            <person name="Sei K."/>
            <person name="Ike M."/>
        </authorList>
    </citation>
    <scope>NUCLEOTIDE SEQUENCE [LARGE SCALE GENOMIC DNA]</scope>
    <source>
        <strain evidence="2 3">OMI</strain>
    </source>
</reference>
<organism evidence="2 3">
    <name type="scientific">Sphingobium fuliginis (strain ATCC 27551)</name>
    <dbReference type="NCBI Taxonomy" id="336203"/>
    <lineage>
        <taxon>Bacteria</taxon>
        <taxon>Pseudomonadati</taxon>
        <taxon>Pseudomonadota</taxon>
        <taxon>Alphaproteobacteria</taxon>
        <taxon>Sphingomonadales</taxon>
        <taxon>Sphingomonadaceae</taxon>
        <taxon>Sphingobium</taxon>
    </lineage>
</organism>
<accession>A0A292ZN53</accession>
<name>A0A292ZN53_SPHSA</name>
<evidence type="ECO:0000313" key="2">
    <source>
        <dbReference type="EMBL" id="GAY24404.1"/>
    </source>
</evidence>
<sequence>MTIILDPTASLVHDLAEPGPDAGVLRGKKIAIRIDMLWRSWDWVSEIWAEDLRAEGAEVTFWRSCGRTGREGEQAERDYGALLAQSDMAIVGLGNCGSCTSWTIADALTAAAAGIPTIAVATAHFEGLAHNLAKRGGRSGLRLHILPYPLDILPKEQVHDIARNQYRSFLRNFGVRSRLAEQSAARGRG</sequence>